<protein>
    <submittedName>
        <fullName evidence="1">Uncharacterized protein</fullName>
    </submittedName>
</protein>
<reference evidence="1 2" key="1">
    <citation type="journal article" date="2019" name="PLoS ONE">
        <title>Comparative genome analysis indicates high evolutionary potential of pathogenicity genes in Colletotrichum tanaceti.</title>
        <authorList>
            <person name="Lelwala R.V."/>
            <person name="Korhonen P.K."/>
            <person name="Young N.D."/>
            <person name="Scott J.B."/>
            <person name="Ades P.A."/>
            <person name="Gasser R.B."/>
            <person name="Taylor P.W.J."/>
        </authorList>
    </citation>
    <scope>NUCLEOTIDE SEQUENCE [LARGE SCALE GENOMIC DNA]</scope>
    <source>
        <strain evidence="1">BRIP57314</strain>
    </source>
</reference>
<evidence type="ECO:0000313" key="1">
    <source>
        <dbReference type="EMBL" id="TKW54822.1"/>
    </source>
</evidence>
<sequence length="104" mass="11862">MQQDLNRSQSHQQHFCPCSRNRHHKLTLYCAHADIKSGSPTTKFSKAVQVTSQAIIMQKDTQIPILTNVKAQVNRVFVAKSSNKDKISLVSDNFFYPKKKTSKK</sequence>
<dbReference type="AlphaFoldDB" id="A0A4U6XHN6"/>
<dbReference type="Proteomes" id="UP000310108">
    <property type="component" value="Unassembled WGS sequence"/>
</dbReference>
<proteinExistence type="predicted"/>
<accession>A0A4U6XHN6</accession>
<organism evidence="1 2">
    <name type="scientific">Colletotrichum tanaceti</name>
    <dbReference type="NCBI Taxonomy" id="1306861"/>
    <lineage>
        <taxon>Eukaryota</taxon>
        <taxon>Fungi</taxon>
        <taxon>Dikarya</taxon>
        <taxon>Ascomycota</taxon>
        <taxon>Pezizomycotina</taxon>
        <taxon>Sordariomycetes</taxon>
        <taxon>Hypocreomycetidae</taxon>
        <taxon>Glomerellales</taxon>
        <taxon>Glomerellaceae</taxon>
        <taxon>Colletotrichum</taxon>
        <taxon>Colletotrichum destructivum species complex</taxon>
    </lineage>
</organism>
<dbReference type="EMBL" id="PJEX01000121">
    <property type="protein sequence ID" value="TKW54822.1"/>
    <property type="molecule type" value="Genomic_DNA"/>
</dbReference>
<keyword evidence="2" id="KW-1185">Reference proteome</keyword>
<comment type="caution">
    <text evidence="1">The sequence shown here is derived from an EMBL/GenBank/DDBJ whole genome shotgun (WGS) entry which is preliminary data.</text>
</comment>
<evidence type="ECO:0000313" key="2">
    <source>
        <dbReference type="Proteomes" id="UP000310108"/>
    </source>
</evidence>
<gene>
    <name evidence="1" type="ORF">CTA1_5137</name>
</gene>
<name>A0A4U6XHN6_9PEZI</name>